<evidence type="ECO:0000313" key="3">
    <source>
        <dbReference type="Proteomes" id="UP000326061"/>
    </source>
</evidence>
<evidence type="ECO:0000256" key="1">
    <source>
        <dbReference type="SAM" id="SignalP"/>
    </source>
</evidence>
<dbReference type="KEGG" id="suln:FJR47_07985"/>
<name>A0AAJ4DN62_9BACT</name>
<dbReference type="NCBIfam" id="TIGR02001">
    <property type="entry name" value="gcw_chp"/>
    <property type="match status" value="1"/>
</dbReference>
<dbReference type="RefSeq" id="WP_152299915.1">
    <property type="nucleotide sequence ID" value="NZ_CP041166.1"/>
</dbReference>
<evidence type="ECO:0000313" key="2">
    <source>
        <dbReference type="EMBL" id="QFR43854.1"/>
    </source>
</evidence>
<feature type="chain" id="PRO_5042617585" evidence="1">
    <location>
        <begin position="21"/>
        <end position="220"/>
    </location>
</feature>
<reference evidence="3" key="1">
    <citation type="submission" date="2019-06" db="EMBL/GenBank/DDBJ databases">
        <title>Sulfurimonas gotlandica sp. nov., a chemoautotrophic and psychrotolerant epsilonproteobacterium isolated from a pelagic redoxcline, and an emended description of the genus Sulfurimonas.</title>
        <authorList>
            <person name="Wang S."/>
            <person name="Jiang L."/>
            <person name="Shao Z."/>
        </authorList>
    </citation>
    <scope>NUCLEOTIDE SEQUENCE [LARGE SCALE GENOMIC DNA]</scope>
    <source>
        <strain evidence="3">1-1N</strain>
    </source>
</reference>
<keyword evidence="3" id="KW-1185">Reference proteome</keyword>
<dbReference type="AlphaFoldDB" id="A0AAJ4DN62"/>
<gene>
    <name evidence="2" type="ORF">FJR47_07985</name>
</gene>
<dbReference type="Proteomes" id="UP000326061">
    <property type="component" value="Chromosome"/>
</dbReference>
<proteinExistence type="predicted"/>
<dbReference type="EMBL" id="CP041166">
    <property type="protein sequence ID" value="QFR43854.1"/>
    <property type="molecule type" value="Genomic_DNA"/>
</dbReference>
<accession>A0AAJ4DN62</accession>
<sequence>MKLIKVSLVTSLLISIVLGAEKNSDIDVNANMAIASNYIWRGMTQSDDSPAIQGGIDLGYKNFYAGVWGSNVEYGNSSEASMELDIYAGYADKFYGLDYDIGAISYIYPNESKELNFAEIYFGLSKNFETFEIGAKYYRGIETNDFDPTDAWEADVSVPLPMSITFSALYGDYDNVGNYYSFGITKAMDKFEIGLVYTGIEADADSSDEDNVVAVISASF</sequence>
<keyword evidence="1" id="KW-0732">Signal</keyword>
<dbReference type="Pfam" id="PF09694">
    <property type="entry name" value="Gcw_chp"/>
    <property type="match status" value="1"/>
</dbReference>
<feature type="signal peptide" evidence="1">
    <location>
        <begin position="1"/>
        <end position="20"/>
    </location>
</feature>
<dbReference type="InterPro" id="IPR010239">
    <property type="entry name" value="CHP02001"/>
</dbReference>
<protein>
    <submittedName>
        <fullName evidence="2">Uncharacterized protein</fullName>
    </submittedName>
</protein>
<organism evidence="2 3">
    <name type="scientific">Sulfurimonas xiamenensis</name>
    <dbReference type="NCBI Taxonomy" id="2590021"/>
    <lineage>
        <taxon>Bacteria</taxon>
        <taxon>Pseudomonadati</taxon>
        <taxon>Campylobacterota</taxon>
        <taxon>Epsilonproteobacteria</taxon>
        <taxon>Campylobacterales</taxon>
        <taxon>Sulfurimonadaceae</taxon>
        <taxon>Sulfurimonas</taxon>
    </lineage>
</organism>